<dbReference type="RefSeq" id="YP_010800699.1">
    <property type="nucleotide sequence ID" value="NC_076897.1"/>
</dbReference>
<evidence type="ECO:0000256" key="1">
    <source>
        <dbReference type="SAM" id="MobiDB-lite"/>
    </source>
</evidence>
<organism evidence="2 3">
    <name type="scientific">Cryphonectria parasitica sclerotimonavirus 1</name>
    <dbReference type="NCBI Taxonomy" id="2755404"/>
    <lineage>
        <taxon>Viruses</taxon>
        <taxon>Riboviria</taxon>
        <taxon>Orthornavirae</taxon>
        <taxon>Negarnaviricota</taxon>
        <taxon>Haploviricotina</taxon>
        <taxon>Monjiviricetes</taxon>
        <taxon>Mononegavirales</taxon>
        <taxon>Mymonaviridae</taxon>
        <taxon>Sclerotimonavirus</taxon>
        <taxon>Sclerotimonavirus cryphonectriae</taxon>
    </lineage>
</organism>
<dbReference type="EMBL" id="MT354565">
    <property type="protein sequence ID" value="QMP84018.1"/>
    <property type="molecule type" value="Genomic_RNA"/>
</dbReference>
<protein>
    <submittedName>
        <fullName evidence="2">Uncharacterized protein</fullName>
    </submittedName>
</protein>
<proteinExistence type="predicted"/>
<sequence length="391" mass="43590">MSRPIPNVFVGKNTYGVNTDVNRDRLPEIPQNSTCQLDNVLIGKRDFPIRLCLVGLEKAESTEDVARLVIGAMVSAAGLPHTAAKLTSTAGSYVETLRVWLNEKVYGQVEESDDNVPETEAAGGSGSAPAQGKASRQPDEFPNYVLPEWYSDLAVQKEQHMFAWEVTSMELAAYAGVLAYAIGKQPTAENLAAYNEKRRNAISQFMTSGELQIFVDESPYLTLEILGRVHRAFNSIILDRALVMNAIIDRDHPMISGEPRMFYTIFRLGRGASLNPLLIITRYARKFPHHYGHFPDLHTEFHATAHALQRFFDVAEQRRLYLKVIYGSAYVPVDRRDVDGLLGVAVFALQQTEKSLGNYNGGTLSVPHREKLINLLEITVAREEEVPEEAA</sequence>
<dbReference type="Proteomes" id="UP000831686">
    <property type="component" value="Segment"/>
</dbReference>
<evidence type="ECO:0000313" key="2">
    <source>
        <dbReference type="EMBL" id="QMP84018.1"/>
    </source>
</evidence>
<name>A0AAE7IF22_9MONO</name>
<feature type="region of interest" description="Disordered" evidence="1">
    <location>
        <begin position="110"/>
        <end position="138"/>
    </location>
</feature>
<dbReference type="GeneID" id="80539337"/>
<dbReference type="KEGG" id="vg:80539337"/>
<evidence type="ECO:0000313" key="3">
    <source>
        <dbReference type="Proteomes" id="UP000831686"/>
    </source>
</evidence>
<keyword evidence="3" id="KW-1185">Reference proteome</keyword>
<accession>A0AAE7IF22</accession>
<reference evidence="2" key="1">
    <citation type="submission" date="2020-04" db="EMBL/GenBank/DDBJ databases">
        <title>Virome characterization of Cryphonectria parasitica isolates from Azerbaijan unveiled a new mymonavirus and a putative new RNA virus with a GDD motif unrelated to existing viral sequences.</title>
        <authorList>
            <person name="Forgia M."/>
            <person name="Isgenderli E."/>
            <person name="Aghayeva D."/>
            <person name="Turina M."/>
        </authorList>
    </citation>
    <scope>NUCLEOTIDE SEQUENCE</scope>
    <source>
        <strain evidence="2">ACP28</strain>
    </source>
</reference>